<name>A0ABT6X669_9BURK</name>
<dbReference type="EMBL" id="JASGBH010000004">
    <property type="protein sequence ID" value="MDI9233509.1"/>
    <property type="molecule type" value="Genomic_DNA"/>
</dbReference>
<dbReference type="Proteomes" id="UP001431902">
    <property type="component" value="Unassembled WGS sequence"/>
</dbReference>
<dbReference type="SMART" id="SM00528">
    <property type="entry name" value="HNS"/>
    <property type="match status" value="1"/>
</dbReference>
<evidence type="ECO:0000313" key="7">
    <source>
        <dbReference type="EMBL" id="MDI9233509.1"/>
    </source>
</evidence>
<keyword evidence="4" id="KW-0238">DNA-binding</keyword>
<dbReference type="PANTHER" id="PTHR38097">
    <property type="match status" value="1"/>
</dbReference>
<dbReference type="Pfam" id="PF00816">
    <property type="entry name" value="Histone_HNS"/>
    <property type="match status" value="1"/>
</dbReference>
<evidence type="ECO:0000256" key="3">
    <source>
        <dbReference type="ARBA" id="ARBA00022490"/>
    </source>
</evidence>
<comment type="caution">
    <text evidence="7">The sequence shown here is derived from an EMBL/GenBank/DDBJ whole genome shotgun (WGS) entry which is preliminary data.</text>
</comment>
<gene>
    <name evidence="7" type="ORF">QLQ16_06640</name>
</gene>
<keyword evidence="8" id="KW-1185">Reference proteome</keyword>
<dbReference type="PANTHER" id="PTHR38097:SF2">
    <property type="entry name" value="DNA-BINDING PROTEIN STPA"/>
    <property type="match status" value="1"/>
</dbReference>
<evidence type="ECO:0000259" key="6">
    <source>
        <dbReference type="SMART" id="SM00528"/>
    </source>
</evidence>
<evidence type="ECO:0000256" key="1">
    <source>
        <dbReference type="ARBA" id="ARBA00004453"/>
    </source>
</evidence>
<evidence type="ECO:0000256" key="2">
    <source>
        <dbReference type="ARBA" id="ARBA00010610"/>
    </source>
</evidence>
<evidence type="ECO:0000256" key="4">
    <source>
        <dbReference type="ARBA" id="ARBA00023125"/>
    </source>
</evidence>
<sequence length="99" mass="11025">MTLSYKELLAQRESLEQAIAQARQIEIATAIEKIRGIVAEYGLTAQDIFPSRAGKSGKRDNVKKVPVKYQDSTSGQTWTGRGKAPKWLEGKDRSLYLIA</sequence>
<accession>A0ABT6X669</accession>
<feature type="compositionally biased region" description="Polar residues" evidence="5">
    <location>
        <begin position="70"/>
        <end position="79"/>
    </location>
</feature>
<keyword evidence="3" id="KW-0963">Cytoplasm</keyword>
<organism evidence="7 8">
    <name type="scientific">Limnohabitans lacus</name>
    <dbReference type="NCBI Taxonomy" id="3045173"/>
    <lineage>
        <taxon>Bacteria</taxon>
        <taxon>Pseudomonadati</taxon>
        <taxon>Pseudomonadota</taxon>
        <taxon>Betaproteobacteria</taxon>
        <taxon>Burkholderiales</taxon>
        <taxon>Comamonadaceae</taxon>
        <taxon>Limnohabitans</taxon>
    </lineage>
</organism>
<dbReference type="Gene3D" id="4.10.430.30">
    <property type="match status" value="1"/>
</dbReference>
<dbReference type="RefSeq" id="WP_283223911.1">
    <property type="nucleotide sequence ID" value="NZ_JASGBH010000004.1"/>
</dbReference>
<dbReference type="SUPFAM" id="SSF81273">
    <property type="entry name" value="H-NS histone-like proteins"/>
    <property type="match status" value="1"/>
</dbReference>
<comment type="subcellular location">
    <subcellularLocation>
        <location evidence="1">Cytoplasm</location>
        <location evidence="1">Nucleoid</location>
    </subcellularLocation>
</comment>
<evidence type="ECO:0000313" key="8">
    <source>
        <dbReference type="Proteomes" id="UP001431902"/>
    </source>
</evidence>
<reference evidence="7" key="1">
    <citation type="submission" date="2023-05" db="EMBL/GenBank/DDBJ databases">
        <title>Limnohabitans sp. strain HM2-2 Genome sequencing and assembly.</title>
        <authorList>
            <person name="Jung Y."/>
        </authorList>
    </citation>
    <scope>NUCLEOTIDE SEQUENCE</scope>
    <source>
        <strain evidence="7">HM2-2</strain>
    </source>
</reference>
<feature type="region of interest" description="Disordered" evidence="5">
    <location>
        <begin position="52"/>
        <end position="86"/>
    </location>
</feature>
<feature type="domain" description="DNA-binding protein H-NS-like C-terminal" evidence="6">
    <location>
        <begin position="59"/>
        <end position="98"/>
    </location>
</feature>
<protein>
    <submittedName>
        <fullName evidence="7">H-NS histone family protein</fullName>
    </submittedName>
</protein>
<evidence type="ECO:0000256" key="5">
    <source>
        <dbReference type="SAM" id="MobiDB-lite"/>
    </source>
</evidence>
<proteinExistence type="inferred from homology"/>
<comment type="similarity">
    <text evidence="2">Belongs to the histone-like protein H-NS family.</text>
</comment>
<dbReference type="InterPro" id="IPR027444">
    <property type="entry name" value="H-NS_C_dom"/>
</dbReference>